<evidence type="ECO:0000313" key="2">
    <source>
        <dbReference type="Proteomes" id="UP000177122"/>
    </source>
</evidence>
<accession>A0A1G2CVS8</accession>
<dbReference type="EMBL" id="MHLI01000010">
    <property type="protein sequence ID" value="OGZ05509.1"/>
    <property type="molecule type" value="Genomic_DNA"/>
</dbReference>
<organism evidence="1 2">
    <name type="scientific">Candidatus Lloydbacteria bacterium RIFCSPHIGHO2_01_FULL_49_22</name>
    <dbReference type="NCBI Taxonomy" id="1798658"/>
    <lineage>
        <taxon>Bacteria</taxon>
        <taxon>Candidatus Lloydiibacteriota</taxon>
    </lineage>
</organism>
<proteinExistence type="predicted"/>
<reference evidence="1 2" key="1">
    <citation type="journal article" date="2016" name="Nat. Commun.">
        <title>Thousands of microbial genomes shed light on interconnected biogeochemical processes in an aquifer system.</title>
        <authorList>
            <person name="Anantharaman K."/>
            <person name="Brown C.T."/>
            <person name="Hug L.A."/>
            <person name="Sharon I."/>
            <person name="Castelle C.J."/>
            <person name="Probst A.J."/>
            <person name="Thomas B.C."/>
            <person name="Singh A."/>
            <person name="Wilkins M.J."/>
            <person name="Karaoz U."/>
            <person name="Brodie E.L."/>
            <person name="Williams K.H."/>
            <person name="Hubbard S.S."/>
            <person name="Banfield J.F."/>
        </authorList>
    </citation>
    <scope>NUCLEOTIDE SEQUENCE [LARGE SCALE GENOMIC DNA]</scope>
</reference>
<dbReference type="Proteomes" id="UP000177122">
    <property type="component" value="Unassembled WGS sequence"/>
</dbReference>
<dbReference type="AlphaFoldDB" id="A0A1G2CVS8"/>
<comment type="caution">
    <text evidence="1">The sequence shown here is derived from an EMBL/GenBank/DDBJ whole genome shotgun (WGS) entry which is preliminary data.</text>
</comment>
<sequence>MTLLTGEQLFLRYAYVCTDDRFSRGLIKEEHVATLQKLIEENGDPEQALLMECFADATRGLFAFAGQQGKSPWTKETITLFWRHHHGHEGDCRVLHGVVLVACSQKKIAVRVYGADAKESSDYFALNHYGLSLSAGDRVTLHRRVIIEHVV</sequence>
<name>A0A1G2CVS8_9BACT</name>
<protein>
    <submittedName>
        <fullName evidence="1">Uncharacterized protein</fullName>
    </submittedName>
</protein>
<gene>
    <name evidence="1" type="ORF">A2845_05885</name>
</gene>
<evidence type="ECO:0000313" key="1">
    <source>
        <dbReference type="EMBL" id="OGZ05509.1"/>
    </source>
</evidence>